<name>A0A484CA11_PERFV</name>
<feature type="compositionally biased region" description="Low complexity" evidence="1">
    <location>
        <begin position="254"/>
        <end position="270"/>
    </location>
</feature>
<dbReference type="InterPro" id="IPR000467">
    <property type="entry name" value="G_patch_dom"/>
</dbReference>
<proteinExistence type="predicted"/>
<dbReference type="GO" id="GO:0005730">
    <property type="term" value="C:nucleolus"/>
    <property type="evidence" value="ECO:0007669"/>
    <property type="project" value="TreeGrafter"/>
</dbReference>
<gene>
    <name evidence="3" type="ORF">EPR50_G00187600</name>
</gene>
<dbReference type="GO" id="GO:0003676">
    <property type="term" value="F:nucleic acid binding"/>
    <property type="evidence" value="ECO:0007669"/>
    <property type="project" value="InterPro"/>
</dbReference>
<evidence type="ECO:0000313" key="4">
    <source>
        <dbReference type="Proteomes" id="UP000295070"/>
    </source>
</evidence>
<feature type="compositionally biased region" description="Polar residues" evidence="1">
    <location>
        <begin position="197"/>
        <end position="209"/>
    </location>
</feature>
<dbReference type="Pfam" id="PF01585">
    <property type="entry name" value="G-patch"/>
    <property type="match status" value="1"/>
</dbReference>
<feature type="domain" description="G-patch" evidence="2">
    <location>
        <begin position="61"/>
        <end position="107"/>
    </location>
</feature>
<feature type="region of interest" description="Disordered" evidence="1">
    <location>
        <begin position="186"/>
        <end position="220"/>
    </location>
</feature>
<dbReference type="SMART" id="SM00443">
    <property type="entry name" value="G_patch"/>
    <property type="match status" value="1"/>
</dbReference>
<dbReference type="STRING" id="8167.A0A484CA11"/>
<feature type="compositionally biased region" description="Basic residues" evidence="1">
    <location>
        <begin position="359"/>
        <end position="369"/>
    </location>
</feature>
<dbReference type="PANTHER" id="PTHR23149:SF27">
    <property type="entry name" value="PIN2_TERF1-INTERACTING TELOMERASE INHIBITOR 1"/>
    <property type="match status" value="1"/>
</dbReference>
<keyword evidence="4" id="KW-1185">Reference proteome</keyword>
<organism evidence="3 4">
    <name type="scientific">Perca flavescens</name>
    <name type="common">American yellow perch</name>
    <name type="synonym">Morone flavescens</name>
    <dbReference type="NCBI Taxonomy" id="8167"/>
    <lineage>
        <taxon>Eukaryota</taxon>
        <taxon>Metazoa</taxon>
        <taxon>Chordata</taxon>
        <taxon>Craniata</taxon>
        <taxon>Vertebrata</taxon>
        <taxon>Euteleostomi</taxon>
        <taxon>Actinopterygii</taxon>
        <taxon>Neopterygii</taxon>
        <taxon>Teleostei</taxon>
        <taxon>Neoteleostei</taxon>
        <taxon>Acanthomorphata</taxon>
        <taxon>Eupercaria</taxon>
        <taxon>Perciformes</taxon>
        <taxon>Percoidei</taxon>
        <taxon>Percidae</taxon>
        <taxon>Percinae</taxon>
        <taxon>Perca</taxon>
    </lineage>
</organism>
<evidence type="ECO:0000313" key="3">
    <source>
        <dbReference type="EMBL" id="TDH00346.1"/>
    </source>
</evidence>
<accession>A0A484CA11</accession>
<dbReference type="PANTHER" id="PTHR23149">
    <property type="entry name" value="G PATCH DOMAIN CONTAINING PROTEIN"/>
    <property type="match status" value="1"/>
</dbReference>
<dbReference type="InterPro" id="IPR050656">
    <property type="entry name" value="PINX1"/>
</dbReference>
<dbReference type="AlphaFoldDB" id="A0A484CA11"/>
<dbReference type="EMBL" id="SCKG01000018">
    <property type="protein sequence ID" value="TDH00346.1"/>
    <property type="molecule type" value="Genomic_DNA"/>
</dbReference>
<sequence length="429" mass="48668">MFTTYTTSVVILHVIYQASSGKPYATCVKLFKDHRMSMLAEPRRKQKWSVDPRNSAWSKDDSKFGQKMLERMGWSKGKGLGRSEQGSTDHIKVKLKNNNYGLGTSASYEDNWIAHQDDFNELLAQLNNCHGQNSGTEPPPPEEPKGFSLEEKSKTSKKRVHYMKFTKGKDLSSRSETDLNCIFGKRGRSANDKEQESNGTDSQGETESFTPAAFELDTESITNTVKSTLTMQEYFAQRMAQLKKARGQDQSTAPSVEPNESSGPSEEPSPILISDNDSEESKKKKKKKKKSKKSSYELEVIEENSTAAPIIIVDDEDQQQERSGKKKKKRNIVESEGATNENCSSTSGVEQNCEELPPSKKKKKLKKHHKETELLNGHRPAEDQTVESEVVHKKKKKREKVNDVVKENEEELVQKKFKKDKKKKKKCHE</sequence>
<feature type="compositionally biased region" description="Basic residues" evidence="1">
    <location>
        <begin position="283"/>
        <end position="293"/>
    </location>
</feature>
<dbReference type="Proteomes" id="UP000295070">
    <property type="component" value="Chromosome 18"/>
</dbReference>
<dbReference type="PROSITE" id="PS50174">
    <property type="entry name" value="G_PATCH"/>
    <property type="match status" value="1"/>
</dbReference>
<protein>
    <recommendedName>
        <fullName evidence="2">G-patch domain-containing protein</fullName>
    </recommendedName>
</protein>
<reference evidence="3 4" key="1">
    <citation type="submission" date="2019-01" db="EMBL/GenBank/DDBJ databases">
        <title>A chromosome-scale genome assembly of the yellow perch, Perca flavescens.</title>
        <authorList>
            <person name="Feron R."/>
            <person name="Morvezen R."/>
            <person name="Bestin A."/>
            <person name="Haffray P."/>
            <person name="Klopp C."/>
            <person name="Zahm M."/>
            <person name="Cabau C."/>
            <person name="Roques C."/>
            <person name="Donnadieu C."/>
            <person name="Bouchez O."/>
            <person name="Christie M."/>
            <person name="Larson W."/>
            <person name="Guiguen Y."/>
        </authorList>
    </citation>
    <scope>NUCLEOTIDE SEQUENCE [LARGE SCALE GENOMIC DNA]</scope>
    <source>
        <strain evidence="3">YP-PL-M2</strain>
        <tissue evidence="3">Blood</tissue>
    </source>
</reference>
<evidence type="ECO:0000259" key="2">
    <source>
        <dbReference type="PROSITE" id="PS50174"/>
    </source>
</evidence>
<feature type="region of interest" description="Disordered" evidence="1">
    <location>
        <begin position="128"/>
        <end position="160"/>
    </location>
</feature>
<feature type="compositionally biased region" description="Polar residues" evidence="1">
    <location>
        <begin position="337"/>
        <end position="350"/>
    </location>
</feature>
<comment type="caution">
    <text evidence="3">The sequence shown here is derived from an EMBL/GenBank/DDBJ whole genome shotgun (WGS) entry which is preliminary data.</text>
</comment>
<evidence type="ECO:0000256" key="1">
    <source>
        <dbReference type="SAM" id="MobiDB-lite"/>
    </source>
</evidence>
<dbReference type="GO" id="GO:0010521">
    <property type="term" value="F:telomerase inhibitor activity"/>
    <property type="evidence" value="ECO:0007669"/>
    <property type="project" value="TreeGrafter"/>
</dbReference>
<feature type="compositionally biased region" description="Basic and acidic residues" evidence="1">
    <location>
        <begin position="142"/>
        <end position="154"/>
    </location>
</feature>
<feature type="region of interest" description="Disordered" evidence="1">
    <location>
        <begin position="240"/>
        <end position="409"/>
    </location>
</feature>